<name>A0A172TA62_9DEIO</name>
<sequence>MTDPASVSAAADHWDADQYRARHAFVFEASADLAASWLEPKAHERILDLGCGTGELTARMAQSGAAVLGVDASPDMIAAARVAHTVAGLTFEVTDAHALAYQSEFDAVFSNAALHWMKPLDTVFARVAEALKPDGRLVLEMGGAGNVQTVIDAVNHATTTLGLPELPHPWVFPTTAQLATLLESAGLRVERTHWFARPTGLRGEDGFRAWLEGFGSAWLAPLSPADREAVLAEAEAYARPKIWTGAEWVADYRRLRAVAVKGV</sequence>
<evidence type="ECO:0000313" key="3">
    <source>
        <dbReference type="Proteomes" id="UP000077363"/>
    </source>
</evidence>
<dbReference type="PANTHER" id="PTHR43861">
    <property type="entry name" value="TRANS-ACONITATE 2-METHYLTRANSFERASE-RELATED"/>
    <property type="match status" value="1"/>
</dbReference>
<protein>
    <submittedName>
        <fullName evidence="2">Methyltransferase type 11</fullName>
    </submittedName>
</protein>
<reference evidence="2 3" key="1">
    <citation type="submission" date="2015-01" db="EMBL/GenBank/DDBJ databases">
        <title>Deinococcus puniceus/DY1/ whole genome sequencing.</title>
        <authorList>
            <person name="Kim M.K."/>
            <person name="Srinivasan S."/>
            <person name="Lee J.-J."/>
        </authorList>
    </citation>
    <scope>NUCLEOTIDE SEQUENCE [LARGE SCALE GENOMIC DNA]</scope>
    <source>
        <strain evidence="2 3">DY1</strain>
    </source>
</reference>
<dbReference type="Proteomes" id="UP000077363">
    <property type="component" value="Chromosome"/>
</dbReference>
<keyword evidence="3" id="KW-1185">Reference proteome</keyword>
<dbReference type="RefSeq" id="WP_064014903.1">
    <property type="nucleotide sequence ID" value="NZ_CP011387.1"/>
</dbReference>
<proteinExistence type="predicted"/>
<dbReference type="SUPFAM" id="SSF53335">
    <property type="entry name" value="S-adenosyl-L-methionine-dependent methyltransferases"/>
    <property type="match status" value="1"/>
</dbReference>
<dbReference type="GO" id="GO:0032259">
    <property type="term" value="P:methylation"/>
    <property type="evidence" value="ECO:0007669"/>
    <property type="project" value="UniProtKB-KW"/>
</dbReference>
<dbReference type="CDD" id="cd02440">
    <property type="entry name" value="AdoMet_MTases"/>
    <property type="match status" value="1"/>
</dbReference>
<accession>A0A172TA62</accession>
<dbReference type="KEGG" id="dpu:SU48_08660"/>
<dbReference type="PANTHER" id="PTHR43861:SF1">
    <property type="entry name" value="TRANS-ACONITATE 2-METHYLTRANSFERASE"/>
    <property type="match status" value="1"/>
</dbReference>
<dbReference type="OrthoDB" id="9760689at2"/>
<dbReference type="Gene3D" id="3.40.50.150">
    <property type="entry name" value="Vaccinia Virus protein VP39"/>
    <property type="match status" value="1"/>
</dbReference>
<evidence type="ECO:0000259" key="1">
    <source>
        <dbReference type="Pfam" id="PF08241"/>
    </source>
</evidence>
<dbReference type="PATRIC" id="fig|1182568.3.peg.1800"/>
<dbReference type="InterPro" id="IPR029063">
    <property type="entry name" value="SAM-dependent_MTases_sf"/>
</dbReference>
<keyword evidence="2" id="KW-0489">Methyltransferase</keyword>
<dbReference type="InterPro" id="IPR013216">
    <property type="entry name" value="Methyltransf_11"/>
</dbReference>
<feature type="domain" description="Methyltransferase type 11" evidence="1">
    <location>
        <begin position="47"/>
        <end position="139"/>
    </location>
</feature>
<dbReference type="Pfam" id="PF08241">
    <property type="entry name" value="Methyltransf_11"/>
    <property type="match status" value="1"/>
</dbReference>
<evidence type="ECO:0000313" key="2">
    <source>
        <dbReference type="EMBL" id="ANE43834.1"/>
    </source>
</evidence>
<keyword evidence="2" id="KW-0808">Transferase</keyword>
<dbReference type="AlphaFoldDB" id="A0A172TA62"/>
<dbReference type="GO" id="GO:0008757">
    <property type="term" value="F:S-adenosylmethionine-dependent methyltransferase activity"/>
    <property type="evidence" value="ECO:0007669"/>
    <property type="project" value="InterPro"/>
</dbReference>
<dbReference type="EMBL" id="CP011387">
    <property type="protein sequence ID" value="ANE43834.1"/>
    <property type="molecule type" value="Genomic_DNA"/>
</dbReference>
<organism evidence="2 3">
    <name type="scientific">Deinococcus puniceus</name>
    <dbReference type="NCBI Taxonomy" id="1182568"/>
    <lineage>
        <taxon>Bacteria</taxon>
        <taxon>Thermotogati</taxon>
        <taxon>Deinococcota</taxon>
        <taxon>Deinococci</taxon>
        <taxon>Deinococcales</taxon>
        <taxon>Deinococcaceae</taxon>
        <taxon>Deinococcus</taxon>
    </lineage>
</organism>
<gene>
    <name evidence="2" type="ORF">SU48_08660</name>
</gene>